<organism evidence="2 3">
    <name type="scientific">Peredibacter starrii</name>
    <dbReference type="NCBI Taxonomy" id="28202"/>
    <lineage>
        <taxon>Bacteria</taxon>
        <taxon>Pseudomonadati</taxon>
        <taxon>Bdellovibrionota</taxon>
        <taxon>Bacteriovoracia</taxon>
        <taxon>Bacteriovoracales</taxon>
        <taxon>Bacteriovoracaceae</taxon>
        <taxon>Peredibacter</taxon>
    </lineage>
</organism>
<dbReference type="EMBL" id="CP139487">
    <property type="protein sequence ID" value="WPU64714.1"/>
    <property type="molecule type" value="Genomic_DNA"/>
</dbReference>
<evidence type="ECO:0000313" key="3">
    <source>
        <dbReference type="Proteomes" id="UP001324634"/>
    </source>
</evidence>
<dbReference type="KEGG" id="psti:SOO65_18630"/>
<evidence type="ECO:0000256" key="1">
    <source>
        <dbReference type="SAM" id="MobiDB-lite"/>
    </source>
</evidence>
<sequence>MSQLTVGKDVLSYCTKCKLNLGHTIVAMKDSKHIAKVKCNTCNTIQSFKDPSQSSKQNKTRTKKTSSAPSKVVSVSDLWMEKMSNTKKKSTPYAMDGKFTEGDIIDHVKFGPGIVEKVVDDKIEVIFRHEIKTLVHNKQ</sequence>
<dbReference type="Proteomes" id="UP001324634">
    <property type="component" value="Chromosome"/>
</dbReference>
<dbReference type="AlphaFoldDB" id="A0AAX4HN41"/>
<keyword evidence="3" id="KW-1185">Reference proteome</keyword>
<name>A0AAX4HN41_9BACT</name>
<gene>
    <name evidence="2" type="ORF">SOO65_18630</name>
</gene>
<protein>
    <submittedName>
        <fullName evidence="2">Uncharacterized protein</fullName>
    </submittedName>
</protein>
<dbReference type="RefSeq" id="WP_321394018.1">
    <property type="nucleotide sequence ID" value="NZ_CP139487.1"/>
</dbReference>
<evidence type="ECO:0000313" key="2">
    <source>
        <dbReference type="EMBL" id="WPU64714.1"/>
    </source>
</evidence>
<reference evidence="2 3" key="1">
    <citation type="submission" date="2023-11" db="EMBL/GenBank/DDBJ databases">
        <title>Peredibacter starrii A3.12.</title>
        <authorList>
            <person name="Mitchell R.J."/>
        </authorList>
    </citation>
    <scope>NUCLEOTIDE SEQUENCE [LARGE SCALE GENOMIC DNA]</scope>
    <source>
        <strain evidence="2 3">A3.12</strain>
    </source>
</reference>
<feature type="region of interest" description="Disordered" evidence="1">
    <location>
        <begin position="50"/>
        <end position="69"/>
    </location>
</feature>
<proteinExistence type="predicted"/>
<accession>A0AAX4HN41</accession>